<proteinExistence type="predicted"/>
<dbReference type="EMBL" id="UXAU01000030">
    <property type="protein sequence ID" value="VDC29174.1"/>
    <property type="molecule type" value="Genomic_DNA"/>
</dbReference>
<evidence type="ECO:0000313" key="1">
    <source>
        <dbReference type="EMBL" id="VDC29174.1"/>
    </source>
</evidence>
<gene>
    <name evidence="1" type="ORF">PSET11_02227</name>
</gene>
<dbReference type="AlphaFoldDB" id="A0A3P5XCW5"/>
<evidence type="ECO:0000313" key="2">
    <source>
        <dbReference type="Proteomes" id="UP000280861"/>
    </source>
</evidence>
<organism evidence="1 2">
    <name type="scientific">Arthrobacter ulcerisalmonis</name>
    <dbReference type="NCBI Taxonomy" id="2483813"/>
    <lineage>
        <taxon>Bacteria</taxon>
        <taxon>Bacillati</taxon>
        <taxon>Actinomycetota</taxon>
        <taxon>Actinomycetes</taxon>
        <taxon>Micrococcales</taxon>
        <taxon>Micrococcaceae</taxon>
        <taxon>Arthrobacter</taxon>
    </lineage>
</organism>
<reference evidence="1 2" key="1">
    <citation type="submission" date="2018-11" db="EMBL/GenBank/DDBJ databases">
        <authorList>
            <person name="Criscuolo A."/>
        </authorList>
    </citation>
    <scope>NUCLEOTIDE SEQUENCE [LARGE SCALE GENOMIC DNA]</scope>
    <source>
        <strain evidence="1">AT11b</strain>
    </source>
</reference>
<accession>A0A3P5XCW5</accession>
<keyword evidence="2" id="KW-1185">Reference proteome</keyword>
<protein>
    <submittedName>
        <fullName evidence="1">Uncharacterized protein</fullName>
    </submittedName>
</protein>
<dbReference type="Proteomes" id="UP000280861">
    <property type="component" value="Unassembled WGS sequence"/>
</dbReference>
<sequence>MGAKRFTPAGHRLVISPGVDVSRIELAKRREEHEWSQSAEDEFHALACDEQDRLAERGLESPHYAGARVVLVSVLTPRVEQVLARLYQLETRP</sequence>
<dbReference type="RefSeq" id="WP_124092225.1">
    <property type="nucleotide sequence ID" value="NZ_CBCRYA010000024.1"/>
</dbReference>
<name>A0A3P5XCW5_9MICC</name>